<evidence type="ECO:0000256" key="1">
    <source>
        <dbReference type="ARBA" id="ARBA00023015"/>
    </source>
</evidence>
<dbReference type="GO" id="GO:0003700">
    <property type="term" value="F:DNA-binding transcription factor activity"/>
    <property type="evidence" value="ECO:0007669"/>
    <property type="project" value="InterPro"/>
</dbReference>
<dbReference type="EMBL" id="CP017150">
    <property type="protein sequence ID" value="AOP52280.1"/>
    <property type="molecule type" value="Genomic_DNA"/>
</dbReference>
<gene>
    <name evidence="4" type="ORF">BLSMQ_0566</name>
</gene>
<dbReference type="InterPro" id="IPR037923">
    <property type="entry name" value="HTH-like"/>
</dbReference>
<dbReference type="Pfam" id="PF12833">
    <property type="entry name" value="HTH_18"/>
    <property type="match status" value="1"/>
</dbReference>
<dbReference type="InterPro" id="IPR003313">
    <property type="entry name" value="AraC-bd"/>
</dbReference>
<evidence type="ECO:0000256" key="3">
    <source>
        <dbReference type="ARBA" id="ARBA00023163"/>
    </source>
</evidence>
<protein>
    <submittedName>
        <fullName evidence="4">Transcriptional regulator, AraC family</fullName>
    </submittedName>
</protein>
<proteinExistence type="predicted"/>
<dbReference type="Proteomes" id="UP000094793">
    <property type="component" value="Chromosome"/>
</dbReference>
<dbReference type="InterPro" id="IPR009057">
    <property type="entry name" value="Homeodomain-like_sf"/>
</dbReference>
<dbReference type="PANTHER" id="PTHR46796">
    <property type="entry name" value="HTH-TYPE TRANSCRIPTIONAL ACTIVATOR RHAS-RELATED"/>
    <property type="match status" value="1"/>
</dbReference>
<keyword evidence="3" id="KW-0804">Transcription</keyword>
<dbReference type="RefSeq" id="WP_069599431.1">
    <property type="nucleotide sequence ID" value="NZ_CP017150.1"/>
</dbReference>
<evidence type="ECO:0000256" key="2">
    <source>
        <dbReference type="ARBA" id="ARBA00023125"/>
    </source>
</evidence>
<dbReference type="SUPFAM" id="SSF51215">
    <property type="entry name" value="Regulatory protein AraC"/>
    <property type="match status" value="1"/>
</dbReference>
<keyword evidence="1" id="KW-0805">Transcription regulation</keyword>
<dbReference type="GO" id="GO:0043565">
    <property type="term" value="F:sequence-specific DNA binding"/>
    <property type="evidence" value="ECO:0007669"/>
    <property type="project" value="InterPro"/>
</dbReference>
<dbReference type="PROSITE" id="PS01124">
    <property type="entry name" value="HTH_ARAC_FAMILY_2"/>
    <property type="match status" value="1"/>
</dbReference>
<evidence type="ECO:0000313" key="5">
    <source>
        <dbReference type="Proteomes" id="UP000094793"/>
    </source>
</evidence>
<keyword evidence="2" id="KW-0238">DNA-binding</keyword>
<dbReference type="KEGG" id="blin:BLSMQ_0566"/>
<accession>A0A1D7VZY1</accession>
<dbReference type="Pfam" id="PF02311">
    <property type="entry name" value="AraC_binding"/>
    <property type="match status" value="1"/>
</dbReference>
<sequence length="258" mass="28665">MADVIHAWHPDVPLVQEVLHAQFEHHAYPSHTHDSWTVLLVDQGTVTYDLDRHEHQTTNSTVTLLPPQVPHDGRSATPDVPFRKRVLYLEPEWLPHKAVDAAAEAPTLFDPIVTSAVDQIHAALNDPADVLAAECGVLALRDLVQPHLKSPIDTASDKPLARRLRHLLDDRLEETFTIAEAAADLGAHRSHLVRVFTQTYGIAPHQYVIGRRVDRARRLLLTGHSPAEAAAQSGFHDQSHLTRHFRRTLGTTPGVFAA</sequence>
<dbReference type="AlphaFoldDB" id="A0A1D7VZY1"/>
<reference evidence="5" key="1">
    <citation type="submission" date="2016-09" db="EMBL/GenBank/DDBJ databases">
        <title>Complete Genome Sequence of Brevibacterium linens SMQ-1335.</title>
        <authorList>
            <person name="de Melo A.G."/>
            <person name="Labrie S.J."/>
            <person name="Dumaresq J."/>
            <person name="Roberts R.J."/>
            <person name="Tremblay D.M."/>
            <person name="Moineau S."/>
        </authorList>
    </citation>
    <scope>NUCLEOTIDE SEQUENCE [LARGE SCALE GENOMIC DNA]</scope>
    <source>
        <strain evidence="5">SMQ-1335</strain>
    </source>
</reference>
<dbReference type="InterPro" id="IPR018060">
    <property type="entry name" value="HTH_AraC"/>
</dbReference>
<organism evidence="4 5">
    <name type="scientific">Brevibacterium aurantiacum</name>
    <dbReference type="NCBI Taxonomy" id="273384"/>
    <lineage>
        <taxon>Bacteria</taxon>
        <taxon>Bacillati</taxon>
        <taxon>Actinomycetota</taxon>
        <taxon>Actinomycetes</taxon>
        <taxon>Micrococcales</taxon>
        <taxon>Brevibacteriaceae</taxon>
        <taxon>Brevibacterium</taxon>
    </lineage>
</organism>
<dbReference type="PANTHER" id="PTHR46796:SF2">
    <property type="entry name" value="TRANSCRIPTIONAL REGULATORY PROTEIN"/>
    <property type="match status" value="1"/>
</dbReference>
<dbReference type="SUPFAM" id="SSF46689">
    <property type="entry name" value="Homeodomain-like"/>
    <property type="match status" value="2"/>
</dbReference>
<name>A0A1D7VZY1_BREAU</name>
<evidence type="ECO:0000313" key="4">
    <source>
        <dbReference type="EMBL" id="AOP52280.1"/>
    </source>
</evidence>
<dbReference type="PATRIC" id="fig|1703.10.peg.586"/>
<dbReference type="SMART" id="SM00342">
    <property type="entry name" value="HTH_ARAC"/>
    <property type="match status" value="1"/>
</dbReference>
<dbReference type="Gene3D" id="1.10.10.60">
    <property type="entry name" value="Homeodomain-like"/>
    <property type="match status" value="1"/>
</dbReference>
<dbReference type="InterPro" id="IPR050204">
    <property type="entry name" value="AraC_XylS_family_regulators"/>
</dbReference>
<dbReference type="OrthoDB" id="2559672at2"/>